<accession>A0ABW5HJQ4</accession>
<dbReference type="Proteomes" id="UP001597483">
    <property type="component" value="Unassembled WGS sequence"/>
</dbReference>
<proteinExistence type="predicted"/>
<dbReference type="SUPFAM" id="SSF51905">
    <property type="entry name" value="FAD/NAD(P)-binding domain"/>
    <property type="match status" value="1"/>
</dbReference>
<gene>
    <name evidence="3" type="ORF">ACFSVL_39560</name>
</gene>
<keyword evidence="1 3" id="KW-0560">Oxidoreductase</keyword>
<dbReference type="Gene3D" id="3.50.50.60">
    <property type="entry name" value="FAD/NAD(P)-binding domain"/>
    <property type="match status" value="1"/>
</dbReference>
<keyword evidence="4" id="KW-1185">Reference proteome</keyword>
<organism evidence="3 4">
    <name type="scientific">Amycolatopsis silviterrae</name>
    <dbReference type="NCBI Taxonomy" id="1656914"/>
    <lineage>
        <taxon>Bacteria</taxon>
        <taxon>Bacillati</taxon>
        <taxon>Actinomycetota</taxon>
        <taxon>Actinomycetes</taxon>
        <taxon>Pseudonocardiales</taxon>
        <taxon>Pseudonocardiaceae</taxon>
        <taxon>Amycolatopsis</taxon>
    </lineage>
</organism>
<dbReference type="PANTHER" id="PTHR43476">
    <property type="entry name" value="3-(3-HYDROXY-PHENYL)PROPIONATE/3-HYDROXYCINNAMIC ACID HYDROXYLASE"/>
    <property type="match status" value="1"/>
</dbReference>
<evidence type="ECO:0000259" key="2">
    <source>
        <dbReference type="Pfam" id="PF01494"/>
    </source>
</evidence>
<dbReference type="InterPro" id="IPR050631">
    <property type="entry name" value="PheA/TfdB_FAD_monoxygenase"/>
</dbReference>
<evidence type="ECO:0000313" key="4">
    <source>
        <dbReference type="Proteomes" id="UP001597483"/>
    </source>
</evidence>
<dbReference type="EC" id="1.14.13.127" evidence="3"/>
<dbReference type="Gene3D" id="3.30.70.2450">
    <property type="match status" value="1"/>
</dbReference>
<feature type="domain" description="FAD-binding" evidence="2">
    <location>
        <begin position="12"/>
        <end position="357"/>
    </location>
</feature>
<dbReference type="Pfam" id="PF01494">
    <property type="entry name" value="FAD_binding_3"/>
    <property type="match status" value="1"/>
</dbReference>
<comment type="caution">
    <text evidence="3">The sequence shown here is derived from an EMBL/GenBank/DDBJ whole genome shotgun (WGS) entry which is preliminary data.</text>
</comment>
<dbReference type="GO" id="GO:0008688">
    <property type="term" value="F:3-(3-hydroxyphenyl)propionate hydroxylase activity"/>
    <property type="evidence" value="ECO:0007669"/>
    <property type="project" value="UniProtKB-EC"/>
</dbReference>
<dbReference type="RefSeq" id="WP_378312125.1">
    <property type="nucleotide sequence ID" value="NZ_JBHUKS010000033.1"/>
</dbReference>
<dbReference type="EMBL" id="JBHUKS010000033">
    <property type="protein sequence ID" value="MFD2473553.1"/>
    <property type="molecule type" value="Genomic_DNA"/>
</dbReference>
<reference evidence="4" key="1">
    <citation type="journal article" date="2019" name="Int. J. Syst. Evol. Microbiol.">
        <title>The Global Catalogue of Microorganisms (GCM) 10K type strain sequencing project: providing services to taxonomists for standard genome sequencing and annotation.</title>
        <authorList>
            <consortium name="The Broad Institute Genomics Platform"/>
            <consortium name="The Broad Institute Genome Sequencing Center for Infectious Disease"/>
            <person name="Wu L."/>
            <person name="Ma J."/>
        </authorList>
    </citation>
    <scope>NUCLEOTIDE SEQUENCE [LARGE SCALE GENOMIC DNA]</scope>
    <source>
        <strain evidence="4">CGMCC 4.7641</strain>
    </source>
</reference>
<dbReference type="InterPro" id="IPR002938">
    <property type="entry name" value="FAD-bd"/>
</dbReference>
<dbReference type="PANTHER" id="PTHR43476:SF3">
    <property type="entry name" value="FAD-BINDING MONOOXYGENASE"/>
    <property type="match status" value="1"/>
</dbReference>
<sequence length="543" mass="60698">MGNQETSSEIVDLIIVGAGSVGLTMAATWGRMGRTGIVLDKQPLPYGLPRAGHIDHEIMRFLQQVDAEEPVLEDGFVGEKYIWINGVGETLLSFPWEQHSISGWASDYMLNSAVLEQSLIERVDEAASIETFRGWQAIDLVQHADHVELTIEATAIVPDSPVPQGTGERRTLRGRYLVAADGANSRLRQHLGIGRDDLGFNERWLVVDARMTRPFSLPFDCGQVCDPRRPTTVLPLGNSHRRWEWHLRPEEDAEEFLRPEKVWELLEPFGITDEDVVPVRHLIYTFEARLAREWRSGRVFLAGDAAHTMPPFLGQGMCSGMRDARNLAWKFDLVLKGLADDSLLDSYQIEREPHVRDWTVISLESGKIPCIVDEEQARRRDEMFRNGYTPPLPEFPQLIAGVLHRDESGALAGPAGENGIQARVTRGTETALLDEFVEPFTFSVISVGPDPRDFLRDEQISVLERLGVSWIRLDPSDAPRDSLGAGALIDADDSYADYLKEKQIEFVLVRPDLYVFGGSDRDGLPLLVDDLLGQVAAESTARA</sequence>
<name>A0ABW5HJQ4_9PSEU</name>
<protein>
    <submittedName>
        <fullName evidence="3">Bifunctional 3-(3-hydroxy-phenyl)propionate/3-hydroxycinnamic acid hydroxylase</fullName>
        <ecNumber evidence="3">1.14.13.127</ecNumber>
    </submittedName>
</protein>
<dbReference type="NCBIfam" id="NF004829">
    <property type="entry name" value="PRK06183.1-3"/>
    <property type="match status" value="1"/>
</dbReference>
<dbReference type="PRINTS" id="PR00420">
    <property type="entry name" value="RNGMNOXGNASE"/>
</dbReference>
<dbReference type="InterPro" id="IPR036188">
    <property type="entry name" value="FAD/NAD-bd_sf"/>
</dbReference>
<evidence type="ECO:0000313" key="3">
    <source>
        <dbReference type="EMBL" id="MFD2473553.1"/>
    </source>
</evidence>
<evidence type="ECO:0000256" key="1">
    <source>
        <dbReference type="ARBA" id="ARBA00023002"/>
    </source>
</evidence>